<comment type="cofactor">
    <cofactor evidence="3">
        <name>Mg(2+)</name>
        <dbReference type="ChEBI" id="CHEBI:18420"/>
    </cofactor>
    <text evidence="3">Binds 2 magnesium ions per subunit.</text>
</comment>
<evidence type="ECO:0000313" key="4">
    <source>
        <dbReference type="EMBL" id="PKQ62423.1"/>
    </source>
</evidence>
<evidence type="ECO:0000256" key="1">
    <source>
        <dbReference type="ARBA" id="ARBA00010702"/>
    </source>
</evidence>
<dbReference type="PANTHER" id="PTHR16222">
    <property type="entry name" value="ADP-RIBOSYLGLYCOHYDROLASE"/>
    <property type="match status" value="1"/>
</dbReference>
<evidence type="ECO:0000256" key="3">
    <source>
        <dbReference type="PIRSR" id="PIRSR605502-1"/>
    </source>
</evidence>
<dbReference type="PANTHER" id="PTHR16222:SF24">
    <property type="entry name" value="ADP-RIBOSYLHYDROLASE ARH3"/>
    <property type="match status" value="1"/>
</dbReference>
<dbReference type="GO" id="GO:0046872">
    <property type="term" value="F:metal ion binding"/>
    <property type="evidence" value="ECO:0007669"/>
    <property type="project" value="UniProtKB-KW"/>
</dbReference>
<dbReference type="InterPro" id="IPR036705">
    <property type="entry name" value="Ribosyl_crysJ1_sf"/>
</dbReference>
<feature type="binding site" evidence="3">
    <location>
        <position position="69"/>
    </location>
    <ligand>
        <name>Mg(2+)</name>
        <dbReference type="ChEBI" id="CHEBI:18420"/>
        <label>1</label>
    </ligand>
</feature>
<comment type="similarity">
    <text evidence="1">Belongs to the ADP-ribosylglycohydrolase family.</text>
</comment>
<feature type="binding site" evidence="3">
    <location>
        <position position="70"/>
    </location>
    <ligand>
        <name>Mg(2+)</name>
        <dbReference type="ChEBI" id="CHEBI:18420"/>
        <label>1</label>
    </ligand>
</feature>
<dbReference type="Gene3D" id="1.10.4080.10">
    <property type="entry name" value="ADP-ribosylation/Crystallin J1"/>
    <property type="match status" value="1"/>
</dbReference>
<evidence type="ECO:0008006" key="6">
    <source>
        <dbReference type="Google" id="ProtNLM"/>
    </source>
</evidence>
<reference evidence="4 5" key="1">
    <citation type="journal article" date="2017" name="Front. Microbiol.">
        <title>Labilibaculum manganireducens gen. nov., sp. nov. and Labilibaculum filiforme sp. nov., Novel Bacteroidetes Isolated from Subsurface Sediments of the Baltic Sea.</title>
        <authorList>
            <person name="Vandieken V."/>
            <person name="Marshall I.P."/>
            <person name="Niemann H."/>
            <person name="Engelen B."/>
            <person name="Cypionka H."/>
        </authorList>
    </citation>
    <scope>NUCLEOTIDE SEQUENCE [LARGE SCALE GENOMIC DNA]</scope>
    <source>
        <strain evidence="4 5">59.10-2M</strain>
    </source>
</reference>
<dbReference type="InterPro" id="IPR005502">
    <property type="entry name" value="Ribosyl_crysJ1"/>
</dbReference>
<feature type="binding site" evidence="3">
    <location>
        <position position="329"/>
    </location>
    <ligand>
        <name>Mg(2+)</name>
        <dbReference type="ChEBI" id="CHEBI:18420"/>
        <label>1</label>
    </ligand>
</feature>
<organism evidence="4 5">
    <name type="scientific">Labilibaculum manganireducens</name>
    <dbReference type="NCBI Taxonomy" id="1940525"/>
    <lineage>
        <taxon>Bacteria</taxon>
        <taxon>Pseudomonadati</taxon>
        <taxon>Bacteroidota</taxon>
        <taxon>Bacteroidia</taxon>
        <taxon>Marinilabiliales</taxon>
        <taxon>Marinifilaceae</taxon>
        <taxon>Labilibaculum</taxon>
    </lineage>
</organism>
<feature type="binding site" evidence="3">
    <location>
        <position position="327"/>
    </location>
    <ligand>
        <name>Mg(2+)</name>
        <dbReference type="ChEBI" id="CHEBI:18420"/>
        <label>1</label>
    </ligand>
</feature>
<proteinExistence type="inferred from homology"/>
<name>A0A2N3HWM1_9BACT</name>
<dbReference type="AlphaFoldDB" id="A0A2N3HWM1"/>
<keyword evidence="3" id="KW-0460">Magnesium</keyword>
<evidence type="ECO:0000256" key="2">
    <source>
        <dbReference type="ARBA" id="ARBA00022801"/>
    </source>
</evidence>
<dbReference type="Pfam" id="PF03747">
    <property type="entry name" value="ADP_ribosyl_GH"/>
    <property type="match status" value="1"/>
</dbReference>
<feature type="binding site" evidence="3">
    <location>
        <position position="330"/>
    </location>
    <ligand>
        <name>Mg(2+)</name>
        <dbReference type="ChEBI" id="CHEBI:18420"/>
        <label>1</label>
    </ligand>
</feature>
<feature type="binding site" evidence="3">
    <location>
        <position position="71"/>
    </location>
    <ligand>
        <name>Mg(2+)</name>
        <dbReference type="ChEBI" id="CHEBI:18420"/>
        <label>1</label>
    </ligand>
</feature>
<keyword evidence="2" id="KW-0378">Hydrolase</keyword>
<dbReference type="SUPFAM" id="SSF101478">
    <property type="entry name" value="ADP-ribosylglycohydrolase"/>
    <property type="match status" value="1"/>
</dbReference>
<dbReference type="Proteomes" id="UP000233618">
    <property type="component" value="Unassembled WGS sequence"/>
</dbReference>
<gene>
    <name evidence="4" type="ORF">BZG01_17470</name>
</gene>
<dbReference type="InterPro" id="IPR050792">
    <property type="entry name" value="ADP-ribosylglycohydrolase"/>
</dbReference>
<sequence>MKAETKYKGALKLAAIGDALGWMTEFEYSNDNLQTKFGQSSIDKFHNWEKTVGGRFNGYIDYLKAGSYSDDTQLLLSVARSIKPNGNVDHDYFSKAELPSWLLYSRGAGRTIKNAAQKIERKSAKWNHNFFTFKAGNNTIDYRESGANGAAMRILPIALANFRDIETIKEEVFANSIVTHGHSRAILGAILYAYAVDLIIPINHNDFNAESYIVQIGQDFQQKFSLPFLNKVEYSSWIHEWNKKSKTTFIEQYNQTLNETQEQLRLIYKGLTGNYSPEKILNELGCVAKETKGSGIATVLAGIYLTCKFYNKPIDGIVYAVNYLGSDTDSIAAFTGGLLGALHGQSVIPEKWKTVQDFDYLDITAKRLLAISEDNYISETDKEIIKSIRDFKLDKDDYKLDDKVNYHPLGSGKIIKIDRQQPLTKGKYNLIVDIEFEIGQTCRFSKLLNGVIPKSNNQKDVIELIKAKVDSSKQADLIENINRMNNEEVNDLIIKVLKSLA</sequence>
<protein>
    <recommendedName>
        <fullName evidence="6">ADP-ribosylglycohydrolase</fullName>
    </recommendedName>
</protein>
<evidence type="ECO:0000313" key="5">
    <source>
        <dbReference type="Proteomes" id="UP000233618"/>
    </source>
</evidence>
<keyword evidence="3" id="KW-0479">Metal-binding</keyword>
<dbReference type="EMBL" id="MVDE01000035">
    <property type="protein sequence ID" value="PKQ62423.1"/>
    <property type="molecule type" value="Genomic_DNA"/>
</dbReference>
<comment type="caution">
    <text evidence="4">The sequence shown here is derived from an EMBL/GenBank/DDBJ whole genome shotgun (WGS) entry which is preliminary data.</text>
</comment>
<accession>A0A2N3HWM1</accession>
<dbReference type="GO" id="GO:0016787">
    <property type="term" value="F:hydrolase activity"/>
    <property type="evidence" value="ECO:0007669"/>
    <property type="project" value="UniProtKB-KW"/>
</dbReference>
<dbReference type="RefSeq" id="WP_101311142.1">
    <property type="nucleotide sequence ID" value="NZ_MVDE01000035.1"/>
</dbReference>
<keyword evidence="5" id="KW-1185">Reference proteome</keyword>